<protein>
    <submittedName>
        <fullName evidence="10">Spondin 2a, extracellular matrix protein</fullName>
    </submittedName>
</protein>
<dbReference type="InterPro" id="IPR000884">
    <property type="entry name" value="TSP1_rpt"/>
</dbReference>
<keyword evidence="8" id="KW-0325">Glycoprotein</keyword>
<evidence type="ECO:0000256" key="1">
    <source>
        <dbReference type="ARBA" id="ARBA00004498"/>
    </source>
</evidence>
<dbReference type="SUPFAM" id="SSF82895">
    <property type="entry name" value="TSP-1 type 1 repeat"/>
    <property type="match status" value="1"/>
</dbReference>
<reference evidence="10" key="1">
    <citation type="submission" date="2025-08" db="UniProtKB">
        <authorList>
            <consortium name="Ensembl"/>
        </authorList>
    </citation>
    <scope>IDENTIFICATION</scope>
</reference>
<keyword evidence="7" id="KW-1015">Disulfide bond</keyword>
<dbReference type="PROSITE" id="PS50092">
    <property type="entry name" value="TSP1"/>
    <property type="match status" value="1"/>
</dbReference>
<keyword evidence="2" id="KW-0964">Secreted</keyword>
<dbReference type="AlphaFoldDB" id="S4RUG1"/>
<dbReference type="HOGENOM" id="CLU_125279_0_0_1"/>
<dbReference type="InterPro" id="IPR009465">
    <property type="entry name" value="Spondin_N"/>
</dbReference>
<feature type="domain" description="Spondin" evidence="9">
    <location>
        <begin position="1"/>
        <end position="74"/>
    </location>
</feature>
<keyword evidence="3" id="KW-0272">Extracellular matrix</keyword>
<dbReference type="GO" id="GO:0046872">
    <property type="term" value="F:metal ion binding"/>
    <property type="evidence" value="ECO:0007669"/>
    <property type="project" value="UniProtKB-KW"/>
</dbReference>
<dbReference type="PANTHER" id="PTHR11311:SF15">
    <property type="entry name" value="SPONDIN-2"/>
    <property type="match status" value="1"/>
</dbReference>
<evidence type="ECO:0000256" key="2">
    <source>
        <dbReference type="ARBA" id="ARBA00022525"/>
    </source>
</evidence>
<dbReference type="Ensembl" id="ENSPMAT00000008890.1">
    <property type="protein sequence ID" value="ENSPMAP00000008851.1"/>
    <property type="gene ID" value="ENSPMAG00000008046.1"/>
</dbReference>
<comment type="subcellular location">
    <subcellularLocation>
        <location evidence="1">Secreted</location>
        <location evidence="1">Extracellular space</location>
        <location evidence="1">Extracellular matrix</location>
    </subcellularLocation>
</comment>
<organism evidence="10">
    <name type="scientific">Petromyzon marinus</name>
    <name type="common">Sea lamprey</name>
    <dbReference type="NCBI Taxonomy" id="7757"/>
    <lineage>
        <taxon>Eukaryota</taxon>
        <taxon>Metazoa</taxon>
        <taxon>Chordata</taxon>
        <taxon>Craniata</taxon>
        <taxon>Vertebrata</taxon>
        <taxon>Cyclostomata</taxon>
        <taxon>Hyperoartia</taxon>
        <taxon>Petromyzontiformes</taxon>
        <taxon>Petromyzontidae</taxon>
        <taxon>Petromyzon</taxon>
    </lineage>
</organism>
<evidence type="ECO:0000256" key="5">
    <source>
        <dbReference type="ARBA" id="ARBA00022729"/>
    </source>
</evidence>
<evidence type="ECO:0000313" key="10">
    <source>
        <dbReference type="Ensembl" id="ENSPMAP00000008851.1"/>
    </source>
</evidence>
<dbReference type="Gene3D" id="2.20.100.10">
    <property type="entry name" value="Thrombospondin type-1 (TSP1) repeat"/>
    <property type="match status" value="1"/>
</dbReference>
<keyword evidence="4" id="KW-0479">Metal-binding</keyword>
<reference evidence="10" key="2">
    <citation type="submission" date="2025-09" db="UniProtKB">
        <authorList>
            <consortium name="Ensembl"/>
        </authorList>
    </citation>
    <scope>IDENTIFICATION</scope>
</reference>
<dbReference type="PANTHER" id="PTHR11311">
    <property type="entry name" value="SPONDIN"/>
    <property type="match status" value="1"/>
</dbReference>
<dbReference type="InterPro" id="IPR036383">
    <property type="entry name" value="TSP1_rpt_sf"/>
</dbReference>
<dbReference type="GeneTree" id="ENSGT00940000165836"/>
<evidence type="ECO:0000256" key="4">
    <source>
        <dbReference type="ARBA" id="ARBA00022723"/>
    </source>
</evidence>
<keyword evidence="6" id="KW-0130">Cell adhesion</keyword>
<dbReference type="PROSITE" id="PS51020">
    <property type="entry name" value="SPONDIN"/>
    <property type="match status" value="1"/>
</dbReference>
<dbReference type="GO" id="GO:0031012">
    <property type="term" value="C:extracellular matrix"/>
    <property type="evidence" value="ECO:0007669"/>
    <property type="project" value="TreeGrafter"/>
</dbReference>
<evidence type="ECO:0000259" key="9">
    <source>
        <dbReference type="PROSITE" id="PS51020"/>
    </source>
</evidence>
<dbReference type="InterPro" id="IPR038678">
    <property type="entry name" value="Spondin_N_sf"/>
</dbReference>
<dbReference type="InterPro" id="IPR044004">
    <property type="entry name" value="TSP1_spondin_dom"/>
</dbReference>
<keyword evidence="5" id="KW-0732">Signal</keyword>
<dbReference type="InterPro" id="IPR051418">
    <property type="entry name" value="Spondin/Thrombospondin_T1"/>
</dbReference>
<evidence type="ECO:0000256" key="3">
    <source>
        <dbReference type="ARBA" id="ARBA00022530"/>
    </source>
</evidence>
<evidence type="ECO:0000256" key="6">
    <source>
        <dbReference type="ARBA" id="ARBA00022889"/>
    </source>
</evidence>
<proteinExistence type="predicted"/>
<dbReference type="OMA" id="PELHMEE"/>
<dbReference type="Pfam" id="PF06468">
    <property type="entry name" value="Spond_N"/>
    <property type="match status" value="1"/>
</dbReference>
<name>S4RUG1_PETMA</name>
<dbReference type="Gene3D" id="2.60.40.2130">
    <property type="entry name" value="F-spondin domain"/>
    <property type="match status" value="1"/>
</dbReference>
<dbReference type="Pfam" id="PF19028">
    <property type="entry name" value="TSP1_spondin"/>
    <property type="match status" value="1"/>
</dbReference>
<dbReference type="SMART" id="SM00209">
    <property type="entry name" value="TSP1"/>
    <property type="match status" value="1"/>
</dbReference>
<dbReference type="STRING" id="7757.ENSPMAP00000008851"/>
<evidence type="ECO:0000256" key="8">
    <source>
        <dbReference type="ARBA" id="ARBA00023180"/>
    </source>
</evidence>
<accession>S4RUG1</accession>
<sequence length="186" mass="20357">VSIVVRLIPSPDWFVGVSSLDLCSNAGGWAPLVSHDLQPWDGGTDSGFAFSSPNYASEPQEPISLITAQRPSHPANSFYYPRLQALPRIGFLEFHLQPADHAFQRPDDLICKHCQIVRSDSGQREEAAGTPLDCEVSDWAAWGFCSRTCGIGVKRSTRFVIQTPANGGRPCPELHMEESCVDRACA</sequence>
<dbReference type="GO" id="GO:0007155">
    <property type="term" value="P:cell adhesion"/>
    <property type="evidence" value="ECO:0007669"/>
    <property type="project" value="UniProtKB-KW"/>
</dbReference>
<evidence type="ECO:0000256" key="7">
    <source>
        <dbReference type="ARBA" id="ARBA00023157"/>
    </source>
</evidence>